<dbReference type="AlphaFoldDB" id="A0A0C1CBF9"/>
<dbReference type="EMBL" id="JSAM01000028">
    <property type="protein sequence ID" value="KIA78275.1"/>
    <property type="molecule type" value="Genomic_DNA"/>
</dbReference>
<sequence>MHSFLDLTSVDWKCVDSGYFVITQVTHKQNTYKLEVYDKTAWQKKIKESKSNPLFLFTLDKIIPLFNQSQVNHTIQDFQIAALKFRLQNVCEKHNVKWLRCLRYLILPKLVAFLCRSNLFKTYQLPTTPAKEAIDPFKKESISAFIEAVEEKPFLVPPGDEFYYDVVKIVKNGNQDQLERYFEKLSTEEIDQIFEKAQDKSDPSSDCLISMCFKYMELAKALALLDSILLSEEDVAKKIVSSIGLDVWEKLIEEGLESGDLASSSANAFLSKIVPKEKKQISARLFIREVGREPFALRDIFKALPNSALMMNDIQLGELVGLLKNDIVLNNHERLLCKQFQHLPDREARLNKISVLFGNRISDVLEKCDFTEYDWLKIDLSLLKTRELIKSGNSEELKSIFSALSNQGKMDYARHLVHVISQKESSESSFMSLFVILSLDEASCYMEQALKGIFKESFYAYKKQAFIAYYRVRRVKTAKVPGFKCNLSLCKSHIDAFLLAKLIKHMPSTNPDFLKVILKDLLIAGTPLPIKKSKIKAICAEQTCEKKRTVLKELGLITDV</sequence>
<accession>A0A0C1CBF9</accession>
<reference evidence="1 2" key="1">
    <citation type="journal article" date="2014" name="Mol. Biol. Evol.">
        <title>Massive expansion of Ubiquitination-related gene families within the Chlamydiae.</title>
        <authorList>
            <person name="Domman D."/>
            <person name="Collingro A."/>
            <person name="Lagkouvardos I."/>
            <person name="Gehre L."/>
            <person name="Weinmaier T."/>
            <person name="Rattei T."/>
            <person name="Subtil A."/>
            <person name="Horn M."/>
        </authorList>
    </citation>
    <scope>NUCLEOTIDE SEQUENCE [LARGE SCALE GENOMIC DNA]</scope>
    <source>
        <strain evidence="1 2">OEW1</strain>
    </source>
</reference>
<dbReference type="RefSeq" id="WP_013924717.1">
    <property type="nucleotide sequence ID" value="NZ_JSAM01000028.1"/>
</dbReference>
<protein>
    <submittedName>
        <fullName evidence="1">Uncharacterized protein</fullName>
    </submittedName>
</protein>
<comment type="caution">
    <text evidence="1">The sequence shown here is derived from an EMBL/GenBank/DDBJ whole genome shotgun (WGS) entry which is preliminary data.</text>
</comment>
<proteinExistence type="predicted"/>
<name>A0A0C1CBF9_9BACT</name>
<dbReference type="Proteomes" id="UP000031307">
    <property type="component" value="Unassembled WGS sequence"/>
</dbReference>
<dbReference type="PATRIC" id="fig|83552.4.peg.504"/>
<evidence type="ECO:0000313" key="1">
    <source>
        <dbReference type="EMBL" id="KIA78275.1"/>
    </source>
</evidence>
<evidence type="ECO:0000313" key="2">
    <source>
        <dbReference type="Proteomes" id="UP000031307"/>
    </source>
</evidence>
<gene>
    <name evidence="1" type="ORF">DB43_EI00200</name>
</gene>
<organism evidence="1 2">
    <name type="scientific">Parachlamydia acanthamoebae</name>
    <dbReference type="NCBI Taxonomy" id="83552"/>
    <lineage>
        <taxon>Bacteria</taxon>
        <taxon>Pseudomonadati</taxon>
        <taxon>Chlamydiota</taxon>
        <taxon>Chlamydiia</taxon>
        <taxon>Parachlamydiales</taxon>
        <taxon>Parachlamydiaceae</taxon>
        <taxon>Parachlamydia</taxon>
    </lineage>
</organism>